<dbReference type="Proteomes" id="UP000474802">
    <property type="component" value="Unassembled WGS sequence"/>
</dbReference>
<gene>
    <name evidence="2" type="ORF">G5575_04975</name>
</gene>
<organism evidence="2 3">
    <name type="scientific">Devosia aurantiaca</name>
    <dbReference type="NCBI Taxonomy" id="2714858"/>
    <lineage>
        <taxon>Bacteria</taxon>
        <taxon>Pseudomonadati</taxon>
        <taxon>Pseudomonadota</taxon>
        <taxon>Alphaproteobacteria</taxon>
        <taxon>Hyphomicrobiales</taxon>
        <taxon>Devosiaceae</taxon>
        <taxon>Devosia</taxon>
    </lineage>
</organism>
<proteinExistence type="predicted"/>
<dbReference type="EMBL" id="JAALFG010000001">
    <property type="protein sequence ID" value="NGP17120.1"/>
    <property type="molecule type" value="Genomic_DNA"/>
</dbReference>
<dbReference type="SUPFAM" id="SSF56524">
    <property type="entry name" value="Oxidoreductase molybdopterin-binding domain"/>
    <property type="match status" value="1"/>
</dbReference>
<feature type="domain" description="Oxidoreductase molybdopterin-binding" evidence="1">
    <location>
        <begin position="87"/>
        <end position="157"/>
    </location>
</feature>
<dbReference type="Gene3D" id="3.90.420.10">
    <property type="entry name" value="Oxidoreductase, molybdopterin-binding domain"/>
    <property type="match status" value="1"/>
</dbReference>
<sequence length="183" mass="20450">MLYDVCEHFAVCWMESFGAAPVDCHRHSRRPRPGSGARPLPEPTGPIILTVSGAVEITNSDDGADFDREMLYSLGLTDLVTTTAWTDGPQTFRGVLLKTVMERVGAKGTTIKATALNDFTTSIPAEEVSKYNILLASEMNGAEMSRRDRGPLWIVYPRSDFPELQAPEYNDRWAWQLRTLEIQ</sequence>
<evidence type="ECO:0000313" key="2">
    <source>
        <dbReference type="EMBL" id="NGP17120.1"/>
    </source>
</evidence>
<name>A0A6M1SJ38_9HYPH</name>
<dbReference type="RefSeq" id="WP_164533333.1">
    <property type="nucleotide sequence ID" value="NZ_JAALFG010000001.1"/>
</dbReference>
<evidence type="ECO:0000313" key="3">
    <source>
        <dbReference type="Proteomes" id="UP000474802"/>
    </source>
</evidence>
<dbReference type="InterPro" id="IPR000572">
    <property type="entry name" value="OxRdtase_Mopterin-bd_dom"/>
</dbReference>
<comment type="caution">
    <text evidence="2">The sequence shown here is derived from an EMBL/GenBank/DDBJ whole genome shotgun (WGS) entry which is preliminary data.</text>
</comment>
<evidence type="ECO:0000259" key="1">
    <source>
        <dbReference type="Pfam" id="PF00174"/>
    </source>
</evidence>
<dbReference type="Pfam" id="PF00174">
    <property type="entry name" value="Oxidored_molyb"/>
    <property type="match status" value="1"/>
</dbReference>
<keyword evidence="3" id="KW-1185">Reference proteome</keyword>
<reference evidence="2 3" key="2">
    <citation type="submission" date="2020-03" db="EMBL/GenBank/DDBJ databases">
        <title>Devosia chinhatensis sp. nov., isolated from a hexachlorocyclohexane (HCH) dump site in India.</title>
        <authorList>
            <person name="Kumar M."/>
            <person name="Lal R."/>
        </authorList>
    </citation>
    <scope>NUCLEOTIDE SEQUENCE [LARGE SCALE GENOMIC DNA]</scope>
    <source>
        <strain evidence="2 3">H239</strain>
    </source>
</reference>
<dbReference type="AlphaFoldDB" id="A0A6M1SJ38"/>
<accession>A0A6M1SJ38</accession>
<dbReference type="InterPro" id="IPR036374">
    <property type="entry name" value="OxRdtase_Mopterin-bd_sf"/>
</dbReference>
<reference evidence="2 3" key="1">
    <citation type="submission" date="2020-02" db="EMBL/GenBank/DDBJ databases">
        <authorList>
            <person name="Khan S.A."/>
            <person name="Jeon C.O."/>
            <person name="Chun B.H."/>
        </authorList>
    </citation>
    <scope>NUCLEOTIDE SEQUENCE [LARGE SCALE GENOMIC DNA]</scope>
    <source>
        <strain evidence="2 3">H239</strain>
    </source>
</reference>
<protein>
    <submittedName>
        <fullName evidence="2">Molybdopterin-dependent oxidoreductase</fullName>
    </submittedName>
</protein>